<evidence type="ECO:0000259" key="2">
    <source>
        <dbReference type="SMART" id="SM01080"/>
    </source>
</evidence>
<feature type="domain" description="CHASE2" evidence="2">
    <location>
        <begin position="418"/>
        <end position="760"/>
    </location>
</feature>
<gene>
    <name evidence="3" type="ORF">NIES593_19675</name>
</gene>
<evidence type="ECO:0000313" key="4">
    <source>
        <dbReference type="Proteomes" id="UP000186868"/>
    </source>
</evidence>
<dbReference type="AlphaFoldDB" id="A0A1U7H9K2"/>
<reference evidence="3 4" key="1">
    <citation type="submission" date="2016-11" db="EMBL/GenBank/DDBJ databases">
        <title>Draft Genome Sequences of Nine Cyanobacterial Strains from Diverse Habitats.</title>
        <authorList>
            <person name="Zhu T."/>
            <person name="Hou S."/>
            <person name="Lu X."/>
            <person name="Hess W.R."/>
        </authorList>
    </citation>
    <scope>NUCLEOTIDE SEQUENCE [LARGE SCALE GENOMIC DNA]</scope>
    <source>
        <strain evidence="3 4">NIES-593</strain>
    </source>
</reference>
<keyword evidence="3" id="KW-0808">Transferase</keyword>
<dbReference type="OrthoDB" id="444941at2"/>
<dbReference type="Proteomes" id="UP000186868">
    <property type="component" value="Unassembled WGS sequence"/>
</dbReference>
<keyword evidence="3" id="KW-0418">Kinase</keyword>
<feature type="transmembrane region" description="Helical" evidence="1">
    <location>
        <begin position="772"/>
        <end position="790"/>
    </location>
</feature>
<sequence length="819" mass="91479">MLRSIFRLKIQQIDRACLFELSWGRGQQLGATLPYPEALTKLYQEWQRAYLGFYKMALRSRVEASGSGATVDRHAQLVQAEAMLLSEFHRWLRCQELFEIRTEIARAAKRLAEQVPIQSKLSGGCVDVFLTCNPIELERFPWEAWEIGTEFTGTVAIRFARTPVNIRAETIPLRQRFRRGRTRVLAILGDDTGLNFQGDRQALRSLASVAEIQFVGWQPGKAIPELKAQICEAIADERGWDILFFAGHSNETAIAGGELAIAPGTSMFVSEIAPQLQLAKERGLQFALFNSCKGLSIAASLIDLGLSQVAVMREPIHNRVAQAFLVRFLQVLAEYKDVCDALLAASQYLKQQQNLTYPSAYLIPSLFCHPDAALFQIEPFGFRQWLKQWLPTRQEAIALGALVLLSLFPPVQDFLLEGRVLIQAIYRDVTRQIPSAALPPVLLVQIDEQSIQKAGISDPNPIDRGYLASLIDKLSALDAKVVGIDYLLDRPGNDRLLSQSIRTAVDRKGIWIVFAAQLDNGKEVGGAPETGIAKRYWSLEGYTNALPQYVRLLPAKTDCYQTCPFAYLLAVVYALNQDPSASDLPKPRLNNRSDFRTQVFNYLNERDKPNDTVAFLRQTRLHPISSFVENFGQLWLRPINDFSIPPDLVYDRIAAWQLLDGNAEPLAGDRFEQQIAIVAPGGYDEAGVIPGADNFPAPLAVAYWRKRRVSAATNPDKFAGSEALAYMIHHLLAQRLVVPIPDLWAIGVAVLLGKGATLVLRKQYRGRRQWAIGLASATAAYILIGLQVYISAALLLPWFVPSVAFWIYVLPTLRRTSHG</sequence>
<protein>
    <submittedName>
        <fullName evidence="3">Histidine kinase</fullName>
    </submittedName>
</protein>
<evidence type="ECO:0000313" key="3">
    <source>
        <dbReference type="EMBL" id="OKH20218.1"/>
    </source>
</evidence>
<proteinExistence type="predicted"/>
<comment type="caution">
    <text evidence="3">The sequence shown here is derived from an EMBL/GenBank/DDBJ whole genome shotgun (WGS) entry which is preliminary data.</text>
</comment>
<dbReference type="STRING" id="1921803.NIES593_19675"/>
<dbReference type="EMBL" id="MRCB01000033">
    <property type="protein sequence ID" value="OKH20218.1"/>
    <property type="molecule type" value="Genomic_DNA"/>
</dbReference>
<dbReference type="Pfam" id="PF12770">
    <property type="entry name" value="CHAT"/>
    <property type="match status" value="1"/>
</dbReference>
<feature type="transmembrane region" description="Helical" evidence="1">
    <location>
        <begin position="743"/>
        <end position="760"/>
    </location>
</feature>
<evidence type="ECO:0000256" key="1">
    <source>
        <dbReference type="SAM" id="Phobius"/>
    </source>
</evidence>
<dbReference type="SMART" id="SM01080">
    <property type="entry name" value="CHASE2"/>
    <property type="match status" value="1"/>
</dbReference>
<keyword evidence="4" id="KW-1185">Reference proteome</keyword>
<name>A0A1U7H9K2_9CYAN</name>
<organism evidence="3 4">
    <name type="scientific">Hydrococcus rivularis NIES-593</name>
    <dbReference type="NCBI Taxonomy" id="1921803"/>
    <lineage>
        <taxon>Bacteria</taxon>
        <taxon>Bacillati</taxon>
        <taxon>Cyanobacteriota</taxon>
        <taxon>Cyanophyceae</taxon>
        <taxon>Pleurocapsales</taxon>
        <taxon>Hydrococcaceae</taxon>
        <taxon>Hydrococcus</taxon>
    </lineage>
</organism>
<dbReference type="InterPro" id="IPR024983">
    <property type="entry name" value="CHAT_dom"/>
</dbReference>
<feature type="transmembrane region" description="Helical" evidence="1">
    <location>
        <begin position="796"/>
        <end position="813"/>
    </location>
</feature>
<dbReference type="InterPro" id="IPR007890">
    <property type="entry name" value="CHASE2"/>
</dbReference>
<accession>A0A1U7H9K2</accession>
<dbReference type="Pfam" id="PF05226">
    <property type="entry name" value="CHASE2"/>
    <property type="match status" value="1"/>
</dbReference>
<keyword evidence="1" id="KW-1133">Transmembrane helix</keyword>
<dbReference type="GO" id="GO:0016301">
    <property type="term" value="F:kinase activity"/>
    <property type="evidence" value="ECO:0007669"/>
    <property type="project" value="UniProtKB-KW"/>
</dbReference>
<dbReference type="RefSeq" id="WP_073601206.1">
    <property type="nucleotide sequence ID" value="NZ_MRCB01000033.1"/>
</dbReference>
<keyword evidence="1" id="KW-0812">Transmembrane</keyword>
<keyword evidence="1" id="KW-0472">Membrane</keyword>